<feature type="disulfide bond" evidence="13">
    <location>
        <begin position="44"/>
        <end position="54"/>
    </location>
</feature>
<feature type="disulfide bond" evidence="13">
    <location>
        <begin position="529"/>
        <end position="534"/>
    </location>
</feature>
<organism evidence="18 19">
    <name type="scientific">Euphydryas editha</name>
    <name type="common">Edith's checkerspot</name>
    <dbReference type="NCBI Taxonomy" id="104508"/>
    <lineage>
        <taxon>Eukaryota</taxon>
        <taxon>Metazoa</taxon>
        <taxon>Ecdysozoa</taxon>
        <taxon>Arthropoda</taxon>
        <taxon>Hexapoda</taxon>
        <taxon>Insecta</taxon>
        <taxon>Pterygota</taxon>
        <taxon>Neoptera</taxon>
        <taxon>Endopterygota</taxon>
        <taxon>Lepidoptera</taxon>
        <taxon>Glossata</taxon>
        <taxon>Ditrysia</taxon>
        <taxon>Papilionoidea</taxon>
        <taxon>Nymphalidae</taxon>
        <taxon>Nymphalinae</taxon>
        <taxon>Euphydryas</taxon>
    </lineage>
</organism>
<dbReference type="SUPFAM" id="SSF53300">
    <property type="entry name" value="vWA-like"/>
    <property type="match status" value="1"/>
</dbReference>
<feature type="disulfide bond" evidence="13">
    <location>
        <begin position="491"/>
        <end position="496"/>
    </location>
</feature>
<evidence type="ECO:0000313" key="18">
    <source>
        <dbReference type="EMBL" id="CAH2104939.1"/>
    </source>
</evidence>
<dbReference type="AlphaFoldDB" id="A0AAU9V2A0"/>
<dbReference type="PANTHER" id="PTHR10082">
    <property type="entry name" value="INTEGRIN BETA SUBUNIT"/>
    <property type="match status" value="1"/>
</dbReference>
<evidence type="ECO:0000256" key="13">
    <source>
        <dbReference type="PIRSR" id="PIRSR002512-1"/>
    </source>
</evidence>
<feature type="disulfide bond" evidence="13">
    <location>
        <begin position="576"/>
        <end position="584"/>
    </location>
</feature>
<dbReference type="InterPro" id="IPR036465">
    <property type="entry name" value="vWFA_dom_sf"/>
</dbReference>
<evidence type="ECO:0000256" key="8">
    <source>
        <dbReference type="ARBA" id="ARBA00022989"/>
    </source>
</evidence>
<dbReference type="SMART" id="SM01241">
    <property type="entry name" value="Integrin_b_cyt"/>
    <property type="match status" value="1"/>
</dbReference>
<dbReference type="GO" id="GO:0007157">
    <property type="term" value="P:heterophilic cell-cell adhesion via plasma membrane cell adhesion molecules"/>
    <property type="evidence" value="ECO:0007669"/>
    <property type="project" value="UniProtKB-ARBA"/>
</dbReference>
<feature type="transmembrane region" description="Helical" evidence="15">
    <location>
        <begin position="684"/>
        <end position="710"/>
    </location>
</feature>
<dbReference type="FunFam" id="2.10.25.10:FF:000036">
    <property type="entry name" value="Integrin beta"/>
    <property type="match status" value="1"/>
</dbReference>
<evidence type="ECO:0000256" key="7">
    <source>
        <dbReference type="ARBA" id="ARBA00022889"/>
    </source>
</evidence>
<evidence type="ECO:0000256" key="1">
    <source>
        <dbReference type="ARBA" id="ARBA00004479"/>
    </source>
</evidence>
<dbReference type="GO" id="GO:0005178">
    <property type="term" value="F:integrin binding"/>
    <property type="evidence" value="ECO:0007669"/>
    <property type="project" value="TreeGrafter"/>
</dbReference>
<dbReference type="InterPro" id="IPR015812">
    <property type="entry name" value="Integrin_bsu"/>
</dbReference>
<dbReference type="GO" id="GO:0007160">
    <property type="term" value="P:cell-matrix adhesion"/>
    <property type="evidence" value="ECO:0007669"/>
    <property type="project" value="TreeGrafter"/>
</dbReference>
<keyword evidence="5 16" id="KW-0732">Signal</keyword>
<gene>
    <name evidence="18" type="ORF">EEDITHA_LOCUS19262</name>
</gene>
<evidence type="ECO:0000256" key="5">
    <source>
        <dbReference type="ARBA" id="ARBA00022729"/>
    </source>
</evidence>
<evidence type="ECO:0000256" key="6">
    <source>
        <dbReference type="ARBA" id="ARBA00022737"/>
    </source>
</evidence>
<dbReference type="SMART" id="SM00187">
    <property type="entry name" value="INB"/>
    <property type="match status" value="1"/>
</dbReference>
<evidence type="ECO:0000313" key="19">
    <source>
        <dbReference type="Proteomes" id="UP001153954"/>
    </source>
</evidence>
<dbReference type="PROSITE" id="PS50234">
    <property type="entry name" value="VWFA"/>
    <property type="match status" value="1"/>
</dbReference>
<protein>
    <recommendedName>
        <fullName evidence="14">Integrin beta</fullName>
    </recommendedName>
</protein>
<dbReference type="GO" id="GO:0009986">
    <property type="term" value="C:cell surface"/>
    <property type="evidence" value="ECO:0007669"/>
    <property type="project" value="TreeGrafter"/>
</dbReference>
<feature type="disulfide bond" evidence="13">
    <location>
        <begin position="536"/>
        <end position="545"/>
    </location>
</feature>
<dbReference type="Pfam" id="PF00362">
    <property type="entry name" value="Integrin_beta"/>
    <property type="match status" value="1"/>
</dbReference>
<dbReference type="InterPro" id="IPR002035">
    <property type="entry name" value="VWF_A"/>
</dbReference>
<dbReference type="Pfam" id="PF23106">
    <property type="entry name" value="EGF_Teneurin"/>
    <property type="match status" value="1"/>
</dbReference>
<dbReference type="SUPFAM" id="SSF69179">
    <property type="entry name" value="Integrin domains"/>
    <property type="match status" value="1"/>
</dbReference>
<dbReference type="PANTHER" id="PTHR10082:SF60">
    <property type="entry name" value="INTEGRIN BETA-PS"/>
    <property type="match status" value="1"/>
</dbReference>
<keyword evidence="6" id="KW-0677">Repeat</keyword>
<dbReference type="GO" id="GO:0008305">
    <property type="term" value="C:integrin complex"/>
    <property type="evidence" value="ECO:0007669"/>
    <property type="project" value="TreeGrafter"/>
</dbReference>
<feature type="disulfide bond" evidence="13">
    <location>
        <begin position="447"/>
        <end position="485"/>
    </location>
</feature>
<dbReference type="PRINTS" id="PR01186">
    <property type="entry name" value="INTEGRINB"/>
</dbReference>
<feature type="disulfide bond" evidence="13">
    <location>
        <begin position="368"/>
        <end position="374"/>
    </location>
</feature>
<evidence type="ECO:0000256" key="2">
    <source>
        <dbReference type="ARBA" id="ARBA00007449"/>
    </source>
</evidence>
<dbReference type="InterPro" id="IPR002369">
    <property type="entry name" value="Integrin_bsu_VWA"/>
</dbReference>
<dbReference type="Proteomes" id="UP001153954">
    <property type="component" value="Unassembled WGS sequence"/>
</dbReference>
<evidence type="ECO:0000256" key="16">
    <source>
        <dbReference type="SAM" id="SignalP"/>
    </source>
</evidence>
<dbReference type="PIRSF" id="PIRSF002512">
    <property type="entry name" value="Integrin_B"/>
    <property type="match status" value="1"/>
</dbReference>
<accession>A0AAU9V2A0</accession>
<evidence type="ECO:0000256" key="3">
    <source>
        <dbReference type="ARBA" id="ARBA00022536"/>
    </source>
</evidence>
<dbReference type="InterPro" id="IPR032695">
    <property type="entry name" value="Integrin_dom_sf"/>
</dbReference>
<feature type="disulfide bond" evidence="13">
    <location>
        <begin position="33"/>
        <end position="67"/>
    </location>
</feature>
<feature type="disulfide bond" evidence="13">
    <location>
        <begin position="595"/>
        <end position="604"/>
    </location>
</feature>
<dbReference type="GO" id="GO:0005925">
    <property type="term" value="C:focal adhesion"/>
    <property type="evidence" value="ECO:0007669"/>
    <property type="project" value="TreeGrafter"/>
</dbReference>
<dbReference type="GO" id="GO:0033627">
    <property type="term" value="P:cell adhesion mediated by integrin"/>
    <property type="evidence" value="ECO:0007669"/>
    <property type="project" value="TreeGrafter"/>
</dbReference>
<feature type="disulfide bond" evidence="13">
    <location>
        <begin position="30"/>
        <end position="41"/>
    </location>
</feature>
<keyword evidence="19" id="KW-1185">Reference proteome</keyword>
<feature type="disulfide bond" evidence="13">
    <location>
        <begin position="452"/>
        <end position="461"/>
    </location>
</feature>
<dbReference type="EMBL" id="CAKOGL010000027">
    <property type="protein sequence ID" value="CAH2104939.1"/>
    <property type="molecule type" value="Genomic_DNA"/>
</dbReference>
<keyword evidence="8 15" id="KW-1133">Transmembrane helix</keyword>
<evidence type="ECO:0000256" key="4">
    <source>
        <dbReference type="ARBA" id="ARBA00022692"/>
    </source>
</evidence>
<comment type="subcellular location">
    <subcellularLocation>
        <location evidence="14">Cell membrane</location>
        <topology evidence="14">Single-pass type I membrane protein</topology>
    </subcellularLocation>
    <subcellularLocation>
        <location evidence="1">Membrane</location>
        <topology evidence="1">Single-pass type I membrane protein</topology>
    </subcellularLocation>
</comment>
<dbReference type="PROSITE" id="PS00243">
    <property type="entry name" value="I_EGF_1"/>
    <property type="match status" value="1"/>
</dbReference>
<feature type="disulfide bond" evidence="13">
    <location>
        <begin position="493"/>
        <end position="523"/>
    </location>
</feature>
<dbReference type="Gene3D" id="2.10.25.10">
    <property type="entry name" value="Laminin"/>
    <property type="match status" value="3"/>
</dbReference>
<keyword evidence="11 13" id="KW-1015">Disulfide bond</keyword>
<dbReference type="InterPro" id="IPR057243">
    <property type="entry name" value="Integrin_I-EGF_CS"/>
</dbReference>
<feature type="disulfide bond" evidence="13">
    <location>
        <begin position="547"/>
        <end position="554"/>
    </location>
</feature>
<keyword evidence="4 14" id="KW-0812">Transmembrane</keyword>
<dbReference type="Gene3D" id="3.40.50.410">
    <property type="entry name" value="von Willebrand factor, type A domain"/>
    <property type="match status" value="1"/>
</dbReference>
<reference evidence="18" key="1">
    <citation type="submission" date="2022-03" db="EMBL/GenBank/DDBJ databases">
        <authorList>
            <person name="Tunstrom K."/>
        </authorList>
    </citation>
    <scope>NUCLEOTIDE SEQUENCE</scope>
</reference>
<evidence type="ECO:0000256" key="15">
    <source>
        <dbReference type="SAM" id="Phobius"/>
    </source>
</evidence>
<feature type="domain" description="VWFA" evidence="17">
    <location>
        <begin position="125"/>
        <end position="326"/>
    </location>
</feature>
<feature type="signal peptide" evidence="16">
    <location>
        <begin position="1"/>
        <end position="18"/>
    </location>
</feature>
<proteinExistence type="inferred from homology"/>
<evidence type="ECO:0000256" key="11">
    <source>
        <dbReference type="ARBA" id="ARBA00023157"/>
    </source>
</evidence>
<evidence type="ECO:0000256" key="10">
    <source>
        <dbReference type="ARBA" id="ARBA00023136"/>
    </source>
</evidence>
<sequence length="752" mass="84751">MSLIVLLVFSININIVFSVKELVCSDFLTCGACIGHAADSCVWCPAEKHEGSRCISKKEQLDNKLWCKGGQIYDPQPNITIIMDKDFSGTPVIQFKPQKMYIKTRPGIPVNIKMSYKPAKDYPLDVYYLMDYSFTMARHAQTLHDQGNEIYNELIKLTNNVRLGIGSFVEKNSLPYVDDTVQNSYSFRNHLSLTDDMKKFKEALKEKPNGSNYDDPEASLDGLMQAMVCKKEVGWRDNARRIIVLSTDSTYHSAGDGKFVGAARPHDMKCYLMNNTYKMELELDYPSVSQINKVAVENNIMIIFSADEKVKAHYLALKKKILSSKYVPLNGNSSLVSVIKTEYLSLIRKVEIDYKIPSFMQFKLDQDCTIDSECELKHKESVELSGTLTIKSCPPKNDRKHTVKIGPRMLDENLLIEVETYCQCDCEKEGQGAENSVLCSNAGTYQCGICYCNSNRYGPTCQCDGSSTTKKDENECKKNNNTLICSGRGTCSCGTCDPCWPGFSGPYCEFDDRSCPSPGGLLCADHGQCKYGECECNPNWIGEDCRCPANNETCKAPYSKEVCSGNGQCLCGKCECNVCSGKFCDDCEEVAMKRCKEFEDYAYCNLKESKTECDLKFNQTNTEVTIVNKTEINSPDFYMAKYWCRKVLEDEKIFVFKYYYSTTTNSKLHIIIQNELEMPPVADIWIAVGSVIGAIILIGLITVIAWKILIDWHDKIEYKKFEKESAAAGFDTTMNVLYQPPATNFINPTYDG</sequence>
<dbReference type="Gene3D" id="1.20.5.100">
    <property type="entry name" value="Cytochrome c1, transmembrane anchor, C-terminal"/>
    <property type="match status" value="1"/>
</dbReference>
<dbReference type="Pfam" id="PF08725">
    <property type="entry name" value="Integrin_b_cyt"/>
    <property type="match status" value="1"/>
</dbReference>
<feature type="disulfide bond" evidence="13">
    <location>
        <begin position="422"/>
        <end position="426"/>
    </location>
</feature>
<evidence type="ECO:0000259" key="17">
    <source>
        <dbReference type="PROSITE" id="PS50234"/>
    </source>
</evidence>
<feature type="chain" id="PRO_5043773587" description="Integrin beta" evidence="16">
    <location>
        <begin position="19"/>
        <end position="752"/>
    </location>
</feature>
<feature type="disulfide bond" evidence="13">
    <location>
        <begin position="569"/>
        <end position="574"/>
    </location>
</feature>
<dbReference type="SUPFAM" id="SSF57196">
    <property type="entry name" value="EGF/Laminin"/>
    <property type="match status" value="1"/>
</dbReference>
<evidence type="ECO:0000256" key="14">
    <source>
        <dbReference type="RuleBase" id="RU000633"/>
    </source>
</evidence>
<feature type="disulfide bond" evidence="13">
    <location>
        <begin position="393"/>
        <end position="644"/>
    </location>
</feature>
<dbReference type="GO" id="GO:0016477">
    <property type="term" value="P:cell migration"/>
    <property type="evidence" value="ECO:0007669"/>
    <property type="project" value="TreeGrafter"/>
</dbReference>
<feature type="disulfide bond" evidence="13">
    <location>
        <begin position="499"/>
        <end position="508"/>
    </location>
</feature>
<comment type="similarity">
    <text evidence="2 14">Belongs to the integrin beta chain family.</text>
</comment>
<keyword evidence="12" id="KW-0325">Glycoprotein</keyword>
<evidence type="ECO:0000256" key="9">
    <source>
        <dbReference type="ARBA" id="ARBA00023037"/>
    </source>
</evidence>
<dbReference type="InterPro" id="IPR014836">
    <property type="entry name" value="Integrin_bsu_cyt_dom"/>
</dbReference>
<keyword evidence="3" id="KW-0245">EGF-like domain</keyword>
<dbReference type="GO" id="GO:0007229">
    <property type="term" value="P:integrin-mediated signaling pathway"/>
    <property type="evidence" value="ECO:0007669"/>
    <property type="project" value="UniProtKB-KW"/>
</dbReference>
<name>A0AAU9V2A0_EUPED</name>
<dbReference type="Gene3D" id="2.60.40.1510">
    <property type="entry name" value="ntegrin, alpha v. Chain A, domain 3"/>
    <property type="match status" value="1"/>
</dbReference>
<comment type="caution">
    <text evidence="18">The sequence shown here is derived from an EMBL/GenBank/DDBJ whole genome shotgun (WGS) entry which is preliminary data.</text>
</comment>
<keyword evidence="7 14" id="KW-0130">Cell adhesion</keyword>
<feature type="disulfide bond" evidence="13">
    <location>
        <begin position="229"/>
        <end position="270"/>
    </location>
</feature>
<keyword evidence="9 14" id="KW-0401">Integrin</keyword>
<evidence type="ECO:0000256" key="12">
    <source>
        <dbReference type="ARBA" id="ARBA00023180"/>
    </source>
</evidence>
<keyword evidence="10 15" id="KW-0472">Membrane</keyword>